<dbReference type="EMBL" id="JACIIV010000018">
    <property type="protein sequence ID" value="MBB6228393.1"/>
    <property type="molecule type" value="Genomic_DNA"/>
</dbReference>
<dbReference type="RefSeq" id="WP_184200643.1">
    <property type="nucleotide sequence ID" value="NZ_JACIIV010000018.1"/>
</dbReference>
<dbReference type="PROSITE" id="PS00978">
    <property type="entry name" value="FAD_G3PDH_2"/>
    <property type="match status" value="1"/>
</dbReference>
<comment type="catalytic activity">
    <reaction evidence="6">
        <text>a quinone + sn-glycerol 3-phosphate = dihydroxyacetone phosphate + a quinol</text>
        <dbReference type="Rhea" id="RHEA:18977"/>
        <dbReference type="ChEBI" id="CHEBI:24646"/>
        <dbReference type="ChEBI" id="CHEBI:57597"/>
        <dbReference type="ChEBI" id="CHEBI:57642"/>
        <dbReference type="ChEBI" id="CHEBI:132124"/>
        <dbReference type="EC" id="1.1.5.3"/>
    </reaction>
</comment>
<comment type="caution">
    <text evidence="8">The sequence shown here is derived from an EMBL/GenBank/DDBJ whole genome shotgun (WGS) entry which is preliminary data.</text>
</comment>
<keyword evidence="4" id="KW-0274">FAD</keyword>
<reference evidence="8 9" key="1">
    <citation type="submission" date="2020-08" db="EMBL/GenBank/DDBJ databases">
        <title>Genomic Encyclopedia of Type Strains, Phase IV (KMG-IV): sequencing the most valuable type-strain genomes for metagenomic binning, comparative biology and taxonomic classification.</title>
        <authorList>
            <person name="Goeker M."/>
        </authorList>
    </citation>
    <scope>NUCLEOTIDE SEQUENCE [LARGE SCALE GENOMIC DNA]</scope>
    <source>
        <strain evidence="8 9">DSM 102189</strain>
    </source>
</reference>
<evidence type="ECO:0000256" key="4">
    <source>
        <dbReference type="ARBA" id="ARBA00022827"/>
    </source>
</evidence>
<dbReference type="InterPro" id="IPR000447">
    <property type="entry name" value="G3P_DH_FAD-dep"/>
</dbReference>
<dbReference type="InterPro" id="IPR036188">
    <property type="entry name" value="FAD/NAD-bd_sf"/>
</dbReference>
<gene>
    <name evidence="8" type="ORF">FHS79_002578</name>
</gene>
<evidence type="ECO:0000313" key="8">
    <source>
        <dbReference type="EMBL" id="MBB6228393.1"/>
    </source>
</evidence>
<keyword evidence="9" id="KW-1185">Reference proteome</keyword>
<name>A0A841LBN9_9SPHN</name>
<dbReference type="SUPFAM" id="SSF51905">
    <property type="entry name" value="FAD/NAD(P)-binding domain"/>
    <property type="match status" value="1"/>
</dbReference>
<dbReference type="Gene3D" id="3.30.9.10">
    <property type="entry name" value="D-Amino Acid Oxidase, subunit A, domain 2"/>
    <property type="match status" value="1"/>
</dbReference>
<feature type="domain" description="FAD dependent oxidoreductase" evidence="7">
    <location>
        <begin position="8"/>
        <end position="323"/>
    </location>
</feature>
<protein>
    <recommendedName>
        <fullName evidence="6">Glycerol-3-phosphate dehydrogenase</fullName>
        <ecNumber evidence="6">1.1.5.3</ecNumber>
    </recommendedName>
</protein>
<dbReference type="GO" id="GO:0046168">
    <property type="term" value="P:glycerol-3-phosphate catabolic process"/>
    <property type="evidence" value="ECO:0007669"/>
    <property type="project" value="TreeGrafter"/>
</dbReference>
<keyword evidence="3 6" id="KW-0285">Flavoprotein</keyword>
<evidence type="ECO:0000256" key="2">
    <source>
        <dbReference type="ARBA" id="ARBA00007330"/>
    </source>
</evidence>
<proteinExistence type="inferred from homology"/>
<accession>A0A841LBN9</accession>
<dbReference type="PROSITE" id="PS00977">
    <property type="entry name" value="FAD_G3PDH_1"/>
    <property type="match status" value="1"/>
</dbReference>
<dbReference type="PANTHER" id="PTHR11985">
    <property type="entry name" value="GLYCEROL-3-PHOSPHATE DEHYDROGENASE"/>
    <property type="match status" value="1"/>
</dbReference>
<dbReference type="EC" id="1.1.5.3" evidence="6"/>
<organism evidence="8 9">
    <name type="scientific">Polymorphobacter multimanifer</name>
    <dbReference type="NCBI Taxonomy" id="1070431"/>
    <lineage>
        <taxon>Bacteria</taxon>
        <taxon>Pseudomonadati</taxon>
        <taxon>Pseudomonadota</taxon>
        <taxon>Alphaproteobacteria</taxon>
        <taxon>Sphingomonadales</taxon>
        <taxon>Sphingosinicellaceae</taxon>
        <taxon>Polymorphobacter</taxon>
    </lineage>
</organism>
<dbReference type="Gene3D" id="6.10.250.1890">
    <property type="match status" value="1"/>
</dbReference>
<dbReference type="GO" id="GO:0004368">
    <property type="term" value="F:glycerol-3-phosphate dehydrogenase (quinone) activity"/>
    <property type="evidence" value="ECO:0007669"/>
    <property type="project" value="UniProtKB-EC"/>
</dbReference>
<evidence type="ECO:0000259" key="7">
    <source>
        <dbReference type="Pfam" id="PF01266"/>
    </source>
</evidence>
<dbReference type="InterPro" id="IPR006076">
    <property type="entry name" value="FAD-dep_OxRdtase"/>
</dbReference>
<evidence type="ECO:0000256" key="5">
    <source>
        <dbReference type="ARBA" id="ARBA00023002"/>
    </source>
</evidence>
<evidence type="ECO:0000313" key="9">
    <source>
        <dbReference type="Proteomes" id="UP000538147"/>
    </source>
</evidence>
<dbReference type="NCBIfam" id="NF008899">
    <property type="entry name" value="PRK12266.1"/>
    <property type="match status" value="1"/>
</dbReference>
<comment type="cofactor">
    <cofactor evidence="1 6">
        <name>FAD</name>
        <dbReference type="ChEBI" id="CHEBI:57692"/>
    </cofactor>
</comment>
<dbReference type="AlphaFoldDB" id="A0A841LBN9"/>
<evidence type="ECO:0000256" key="3">
    <source>
        <dbReference type="ARBA" id="ARBA00022630"/>
    </source>
</evidence>
<dbReference type="Gene3D" id="3.50.50.60">
    <property type="entry name" value="FAD/NAD(P)-binding domain"/>
    <property type="match status" value="1"/>
</dbReference>
<keyword evidence="5 6" id="KW-0560">Oxidoreductase</keyword>
<dbReference type="Proteomes" id="UP000538147">
    <property type="component" value="Unassembled WGS sequence"/>
</dbReference>
<dbReference type="Pfam" id="PF01266">
    <property type="entry name" value="DAO"/>
    <property type="match status" value="1"/>
</dbReference>
<dbReference type="NCBIfam" id="NF009906">
    <property type="entry name" value="PRK13369.1"/>
    <property type="match status" value="1"/>
</dbReference>
<dbReference type="GO" id="GO:0009331">
    <property type="term" value="C:glycerol-3-phosphate dehydrogenase (FAD) complex"/>
    <property type="evidence" value="ECO:0007669"/>
    <property type="project" value="UniProtKB-UniRule"/>
</dbReference>
<dbReference type="PRINTS" id="PR01001">
    <property type="entry name" value="FADG3PDH"/>
</dbReference>
<sequence length="510" mass="55893">MSQPSVFDVLIIGGGINGAGVARDAAGRGLKVALIEAGDLGGATSSASTKLIHGGLRYLEFYAFRLVQKALAEREVLLDAAPHITWPQSFVLPQAKGMRPAWMLRAALFLYDHLARRKDVPGSSAINLAQDRAGRALADKTARAFRYWDGWIDDARMVIANCQDAAARGALIRTRTAATAARFDGDVWNVTLSDGTSLSARYIVNAAGPWAEDVARRVLGRNDAPALKLVQGSHIITKRVHLGRDAFMLQQPDGRIIFIIPYERDFSLIGTTERTIERPEDVAASEDEVAYLLAAANRWIARPLTEADVVHRFAGVRPLVLEPGKDDRETTRDWRLVPHDGVPALTIIGGKITTYRVLAEDVIATIAKGSKRWTAGAILPGGDVPRKRGERGQAAFKRWLDTLIASHENYDPRLIRRLAMTIGTPAAPLLEAGLGRNIGGMWEAELTHYRDHEWATCSDDVLWRRTKMGLHIGQAGRAAVAEWFGESNSAAQPELQPELPVAHRFATRPL</sequence>
<dbReference type="PANTHER" id="PTHR11985:SF15">
    <property type="entry name" value="GLYCEROL-3-PHOSPHATE DEHYDROGENASE, MITOCHONDRIAL"/>
    <property type="match status" value="1"/>
</dbReference>
<comment type="similarity">
    <text evidence="2 6">Belongs to the FAD-dependent glycerol-3-phosphate dehydrogenase family.</text>
</comment>
<evidence type="ECO:0000256" key="6">
    <source>
        <dbReference type="RuleBase" id="RU361217"/>
    </source>
</evidence>
<evidence type="ECO:0000256" key="1">
    <source>
        <dbReference type="ARBA" id="ARBA00001974"/>
    </source>
</evidence>